<dbReference type="PROSITE" id="PS50977">
    <property type="entry name" value="HTH_TETR_2"/>
    <property type="match status" value="1"/>
</dbReference>
<dbReference type="InterPro" id="IPR009057">
    <property type="entry name" value="Homeodomain-like_sf"/>
</dbReference>
<protein>
    <recommendedName>
        <fullName evidence="5">HTH tetR-type domain-containing protein</fullName>
    </recommendedName>
</protein>
<evidence type="ECO:0000313" key="7">
    <source>
        <dbReference type="Proteomes" id="UP000646523"/>
    </source>
</evidence>
<sequence>MSSDVEQPVTPRISERGAATRGALLKAAREVFISKGFAEAGVTDVVGRAEASVGSLYHHFSGKADLYQTLFEEFQARQSQRTKKAARETRAAGENDPMRVFVGAARAYLDGCLEERELAALFMRGDGPPGFEVVMRDRLRTWAQRNAALFDDDEAALVVVITGALATAVSEVVASGDRGLAEEVLAIIGQIRPAASASGPTSG</sequence>
<evidence type="ECO:0000256" key="4">
    <source>
        <dbReference type="PROSITE-ProRule" id="PRU00335"/>
    </source>
</evidence>
<keyword evidence="2 4" id="KW-0238">DNA-binding</keyword>
<gene>
    <name evidence="6" type="ORF">GCM10012289_24550</name>
</gene>
<dbReference type="RefSeq" id="WP_189124164.1">
    <property type="nucleotide sequence ID" value="NZ_BMNH01000005.1"/>
</dbReference>
<feature type="DNA-binding region" description="H-T-H motif" evidence="4">
    <location>
        <begin position="41"/>
        <end position="60"/>
    </location>
</feature>
<evidence type="ECO:0000256" key="1">
    <source>
        <dbReference type="ARBA" id="ARBA00023015"/>
    </source>
</evidence>
<dbReference type="GO" id="GO:0000976">
    <property type="term" value="F:transcription cis-regulatory region binding"/>
    <property type="evidence" value="ECO:0007669"/>
    <property type="project" value="TreeGrafter"/>
</dbReference>
<feature type="domain" description="HTH tetR-type" evidence="5">
    <location>
        <begin position="18"/>
        <end position="78"/>
    </location>
</feature>
<dbReference type="EMBL" id="BMNH01000005">
    <property type="protein sequence ID" value="GGO67645.1"/>
    <property type="molecule type" value="Genomic_DNA"/>
</dbReference>
<organism evidence="6 7">
    <name type="scientific">Nonomuraea cavernae</name>
    <dbReference type="NCBI Taxonomy" id="2045107"/>
    <lineage>
        <taxon>Bacteria</taxon>
        <taxon>Bacillati</taxon>
        <taxon>Actinomycetota</taxon>
        <taxon>Actinomycetes</taxon>
        <taxon>Streptosporangiales</taxon>
        <taxon>Streptosporangiaceae</taxon>
        <taxon>Nonomuraea</taxon>
    </lineage>
</organism>
<reference evidence="6" key="1">
    <citation type="journal article" date="2014" name="Int. J. Syst. Evol. Microbiol.">
        <title>Complete genome sequence of Corynebacterium casei LMG S-19264T (=DSM 44701T), isolated from a smear-ripened cheese.</title>
        <authorList>
            <consortium name="US DOE Joint Genome Institute (JGI-PGF)"/>
            <person name="Walter F."/>
            <person name="Albersmeier A."/>
            <person name="Kalinowski J."/>
            <person name="Ruckert C."/>
        </authorList>
    </citation>
    <scope>NUCLEOTIDE SEQUENCE</scope>
    <source>
        <strain evidence="6">CGMCC 4.7368</strain>
    </source>
</reference>
<dbReference type="InterPro" id="IPR001647">
    <property type="entry name" value="HTH_TetR"/>
</dbReference>
<dbReference type="Pfam" id="PF00440">
    <property type="entry name" value="TetR_N"/>
    <property type="match status" value="1"/>
</dbReference>
<comment type="caution">
    <text evidence="6">The sequence shown here is derived from an EMBL/GenBank/DDBJ whole genome shotgun (WGS) entry which is preliminary data.</text>
</comment>
<evidence type="ECO:0000256" key="3">
    <source>
        <dbReference type="ARBA" id="ARBA00023163"/>
    </source>
</evidence>
<evidence type="ECO:0000256" key="2">
    <source>
        <dbReference type="ARBA" id="ARBA00023125"/>
    </source>
</evidence>
<dbReference type="PRINTS" id="PR00455">
    <property type="entry name" value="HTHTETR"/>
</dbReference>
<keyword evidence="7" id="KW-1185">Reference proteome</keyword>
<dbReference type="GO" id="GO:0003700">
    <property type="term" value="F:DNA-binding transcription factor activity"/>
    <property type="evidence" value="ECO:0007669"/>
    <property type="project" value="TreeGrafter"/>
</dbReference>
<dbReference type="PANTHER" id="PTHR30055">
    <property type="entry name" value="HTH-TYPE TRANSCRIPTIONAL REGULATOR RUTR"/>
    <property type="match status" value="1"/>
</dbReference>
<dbReference type="Proteomes" id="UP000646523">
    <property type="component" value="Unassembled WGS sequence"/>
</dbReference>
<keyword evidence="3" id="KW-0804">Transcription</keyword>
<dbReference type="PANTHER" id="PTHR30055:SF234">
    <property type="entry name" value="HTH-TYPE TRANSCRIPTIONAL REGULATOR BETI"/>
    <property type="match status" value="1"/>
</dbReference>
<proteinExistence type="predicted"/>
<reference evidence="6" key="2">
    <citation type="submission" date="2020-09" db="EMBL/GenBank/DDBJ databases">
        <authorList>
            <person name="Sun Q."/>
            <person name="Zhou Y."/>
        </authorList>
    </citation>
    <scope>NUCLEOTIDE SEQUENCE</scope>
    <source>
        <strain evidence="6">CGMCC 4.7368</strain>
    </source>
</reference>
<dbReference type="SUPFAM" id="SSF46689">
    <property type="entry name" value="Homeodomain-like"/>
    <property type="match status" value="1"/>
</dbReference>
<keyword evidence="1" id="KW-0805">Transcription regulation</keyword>
<dbReference type="AlphaFoldDB" id="A0A917YVT5"/>
<name>A0A917YVT5_9ACTN</name>
<dbReference type="Gene3D" id="1.10.357.10">
    <property type="entry name" value="Tetracycline Repressor, domain 2"/>
    <property type="match status" value="1"/>
</dbReference>
<evidence type="ECO:0000313" key="6">
    <source>
        <dbReference type="EMBL" id="GGO67645.1"/>
    </source>
</evidence>
<accession>A0A917YVT5</accession>
<evidence type="ECO:0000259" key="5">
    <source>
        <dbReference type="PROSITE" id="PS50977"/>
    </source>
</evidence>
<dbReference type="InterPro" id="IPR050109">
    <property type="entry name" value="HTH-type_TetR-like_transc_reg"/>
</dbReference>